<comment type="caution">
    <text evidence="3">The sequence shown here is derived from an EMBL/GenBank/DDBJ whole genome shotgun (WGS) entry which is preliminary data.</text>
</comment>
<accession>A0ABX0UGX9</accession>
<sequence>MKTILVTGASGNLGKDVVEHLHQQGYHVLATFSSDRDIKLFNHLPNVWSFVVNVLDETSVTVFMADIAHTDLRAAVLLVGSFAIGTMQKTDTQLLQKMIDLNFMSAFNLVKPLMTRFEQQGDGQFILIGARPTLNATEGRGVFAYALSKALIFELAKLINAEGKSHHTTATVVVPSTIDTPANRSAMPDANPEHWVPTEKIADLISFLVSDTGRMTRETVVKLYNRA</sequence>
<comment type="similarity">
    <text evidence="1">Belongs to the short-chain dehydrogenases/reductases (SDR) family.</text>
</comment>
<evidence type="ECO:0000256" key="2">
    <source>
        <dbReference type="ARBA" id="ARBA00023002"/>
    </source>
</evidence>
<dbReference type="PRINTS" id="PR00081">
    <property type="entry name" value="GDHRDH"/>
</dbReference>
<name>A0ABX0UGX9_9BACT</name>
<keyword evidence="4" id="KW-1185">Reference proteome</keyword>
<organism evidence="3 4">
    <name type="scientific">Dyadobacter arcticus</name>
    <dbReference type="NCBI Taxonomy" id="1078754"/>
    <lineage>
        <taxon>Bacteria</taxon>
        <taxon>Pseudomonadati</taxon>
        <taxon>Bacteroidota</taxon>
        <taxon>Cytophagia</taxon>
        <taxon>Cytophagales</taxon>
        <taxon>Spirosomataceae</taxon>
        <taxon>Dyadobacter</taxon>
    </lineage>
</organism>
<dbReference type="InterPro" id="IPR002347">
    <property type="entry name" value="SDR_fam"/>
</dbReference>
<evidence type="ECO:0000313" key="4">
    <source>
        <dbReference type="Proteomes" id="UP001179181"/>
    </source>
</evidence>
<dbReference type="Pfam" id="PF00106">
    <property type="entry name" value="adh_short"/>
    <property type="match status" value="1"/>
</dbReference>
<dbReference type="PANTHER" id="PTHR43669">
    <property type="entry name" value="5-KETO-D-GLUCONATE 5-REDUCTASE"/>
    <property type="match status" value="1"/>
</dbReference>
<dbReference type="Gene3D" id="3.40.50.720">
    <property type="entry name" value="NAD(P)-binding Rossmann-like Domain"/>
    <property type="match status" value="1"/>
</dbReference>
<reference evidence="3 4" key="1">
    <citation type="submission" date="2020-03" db="EMBL/GenBank/DDBJ databases">
        <title>Genomic Encyclopedia of Type Strains, Phase IV (KMG-IV): sequencing the most valuable type-strain genomes for metagenomic binning, comparative biology and taxonomic classification.</title>
        <authorList>
            <person name="Goeker M."/>
        </authorList>
    </citation>
    <scope>NUCLEOTIDE SEQUENCE [LARGE SCALE GENOMIC DNA]</scope>
    <source>
        <strain evidence="3 4">DSM 102865</strain>
    </source>
</reference>
<dbReference type="EMBL" id="JAASQJ010000001">
    <property type="protein sequence ID" value="NIJ52268.1"/>
    <property type="molecule type" value="Genomic_DNA"/>
</dbReference>
<keyword evidence="2" id="KW-0560">Oxidoreductase</keyword>
<evidence type="ECO:0000313" key="3">
    <source>
        <dbReference type="EMBL" id="NIJ52268.1"/>
    </source>
</evidence>
<proteinExistence type="inferred from homology"/>
<gene>
    <name evidence="3" type="ORF">FHS68_001424</name>
</gene>
<dbReference type="Proteomes" id="UP001179181">
    <property type="component" value="Unassembled WGS sequence"/>
</dbReference>
<dbReference type="SUPFAM" id="SSF51735">
    <property type="entry name" value="NAD(P)-binding Rossmann-fold domains"/>
    <property type="match status" value="1"/>
</dbReference>
<dbReference type="PANTHER" id="PTHR43669:SF3">
    <property type="entry name" value="ALCOHOL DEHYDROGENASE, PUTATIVE (AFU_ORTHOLOGUE AFUA_3G03445)-RELATED"/>
    <property type="match status" value="1"/>
</dbReference>
<evidence type="ECO:0000256" key="1">
    <source>
        <dbReference type="ARBA" id="ARBA00006484"/>
    </source>
</evidence>
<dbReference type="RefSeq" id="WP_167268450.1">
    <property type="nucleotide sequence ID" value="NZ_JAASQJ010000001.1"/>
</dbReference>
<dbReference type="InterPro" id="IPR036291">
    <property type="entry name" value="NAD(P)-bd_dom_sf"/>
</dbReference>
<protein>
    <submittedName>
        <fullName evidence="3">NAD(P)-dependent dehydrogenase (Short-subunit alcohol dehydrogenase family)</fullName>
    </submittedName>
</protein>